<dbReference type="SUPFAM" id="SSF89447">
    <property type="entry name" value="AbrB/MazE/MraZ-like"/>
    <property type="match status" value="1"/>
</dbReference>
<dbReference type="Gene3D" id="3.40.50.150">
    <property type="entry name" value="Vaccinia Virus protein VP39"/>
    <property type="match status" value="1"/>
</dbReference>
<feature type="domain" description="SpoVT-AbrB" evidence="12">
    <location>
        <begin position="20"/>
        <end position="66"/>
    </location>
</feature>
<reference evidence="13" key="1">
    <citation type="submission" date="2022-08" db="UniProtKB">
        <authorList>
            <consortium name="EnsemblMetazoa"/>
        </authorList>
    </citation>
    <scope>IDENTIFICATION</scope>
</reference>
<dbReference type="InterPro" id="IPR002903">
    <property type="entry name" value="RsmH"/>
</dbReference>
<dbReference type="EnsemblMetazoa" id="ACOM029782-RA">
    <property type="protein sequence ID" value="ACOM029782-PA.1"/>
    <property type="gene ID" value="ACOM029782"/>
</dbReference>
<dbReference type="GO" id="GO:0003700">
    <property type="term" value="F:DNA-binding transcription factor activity"/>
    <property type="evidence" value="ECO:0007669"/>
    <property type="project" value="InterPro"/>
</dbReference>
<sequence length="510" mass="56516">MWGDGPSTFSGGVQLMIGGVSIVSLDSKGRLAIPARHRETLLSAFGHKLVVTLESPDHLLIYPEPNWRPVEARLLALPTGNPTLKRYQRLVLGHAETLDMDSAGRILLPSRLRELIGLDKDVALVGMGNRFELWNAEEWDSQTTEALAIDQADLAQHLGDFTLSTPYVHRTVLLAEAVAALAIKPDGVYVDCTFGRGGHSRLILSQLGPQGRLIAFDKDLEAIAEADKLAAEDSRFTIVHNGFETLGQELARLGVAVVDDRRWASRLQFSASMHHWTCAWTPPRGITAAQWLATAEEDEIKEVIKTYGEERFARKIAAAIVAQRELAPLQTTRELALLVGQNVRTREPGQDPATRTFQAIRIFVNRELDELKAVLPQAARHLAEGGRLAIISFHSLEDRIVKQYLRDASSVEKLPTWVMVRADEMARPPLETVGKPVRASEEEHVSRRLYSDLQKEQKSAQQLEVEFGQLQLEQSTWGAHAVIEKAASTRLGMHTPDPRQIQVISARGGA</sequence>
<evidence type="ECO:0000256" key="1">
    <source>
        <dbReference type="ARBA" id="ARBA00010396"/>
    </source>
</evidence>
<evidence type="ECO:0000256" key="10">
    <source>
        <dbReference type="ARBA" id="ARBA00023163"/>
    </source>
</evidence>
<keyword evidence="11" id="KW-0175">Coiled coil</keyword>
<dbReference type="GO" id="GO:0003677">
    <property type="term" value="F:DNA binding"/>
    <property type="evidence" value="ECO:0007669"/>
    <property type="project" value="UniProtKB-KW"/>
</dbReference>
<keyword evidence="10" id="KW-0804">Transcription</keyword>
<dbReference type="Gene3D" id="1.10.150.170">
    <property type="entry name" value="Putative methyltransferase TM0872, insert domain"/>
    <property type="match status" value="1"/>
</dbReference>
<dbReference type="GO" id="GO:0005737">
    <property type="term" value="C:cytoplasm"/>
    <property type="evidence" value="ECO:0007669"/>
    <property type="project" value="TreeGrafter"/>
</dbReference>
<dbReference type="InterPro" id="IPR035642">
    <property type="entry name" value="MraZ_N"/>
</dbReference>
<dbReference type="Pfam" id="PF01795">
    <property type="entry name" value="Methyltransf_5"/>
    <property type="match status" value="2"/>
</dbReference>
<dbReference type="AlphaFoldDB" id="A0A8W7PD68"/>
<feature type="domain" description="SpoVT-AbrB" evidence="12">
    <location>
        <begin position="95"/>
        <end position="138"/>
    </location>
</feature>
<keyword evidence="6" id="KW-0949">S-adenosyl-L-methionine</keyword>
<dbReference type="PANTHER" id="PTHR11265">
    <property type="entry name" value="S-ADENOSYL-METHYLTRANSFERASE MRAW"/>
    <property type="match status" value="1"/>
</dbReference>
<dbReference type="HAMAP" id="MF_01008">
    <property type="entry name" value="MraZ"/>
    <property type="match status" value="1"/>
</dbReference>
<comment type="similarity">
    <text evidence="1">Belongs to the methyltransferase superfamily. RsmH family.</text>
</comment>
<keyword evidence="4" id="KW-0489">Methyltransferase</keyword>
<organism evidence="13">
    <name type="scientific">Anopheles coluzzii</name>
    <name type="common">African malaria mosquito</name>
    <dbReference type="NCBI Taxonomy" id="1518534"/>
    <lineage>
        <taxon>Eukaryota</taxon>
        <taxon>Metazoa</taxon>
        <taxon>Ecdysozoa</taxon>
        <taxon>Arthropoda</taxon>
        <taxon>Hexapoda</taxon>
        <taxon>Insecta</taxon>
        <taxon>Pterygota</taxon>
        <taxon>Neoptera</taxon>
        <taxon>Endopterygota</taxon>
        <taxon>Diptera</taxon>
        <taxon>Nematocera</taxon>
        <taxon>Culicoidea</taxon>
        <taxon>Culicidae</taxon>
        <taxon>Anophelinae</taxon>
        <taxon>Anopheles</taxon>
    </lineage>
</organism>
<dbReference type="GO" id="GO:0071424">
    <property type="term" value="F:rRNA (cytosine-N4-)-methyltransferase activity"/>
    <property type="evidence" value="ECO:0007669"/>
    <property type="project" value="TreeGrafter"/>
</dbReference>
<proteinExistence type="inferred from homology"/>
<evidence type="ECO:0000256" key="6">
    <source>
        <dbReference type="ARBA" id="ARBA00022691"/>
    </source>
</evidence>
<dbReference type="NCBIfam" id="TIGR00006">
    <property type="entry name" value="16S rRNA (cytosine(1402)-N(4))-methyltransferase RsmH"/>
    <property type="match status" value="1"/>
</dbReference>
<dbReference type="NCBIfam" id="TIGR00242">
    <property type="entry name" value="division/cell wall cluster transcriptional repressor MraZ"/>
    <property type="match status" value="1"/>
</dbReference>
<keyword evidence="5" id="KW-0808">Transferase</keyword>
<dbReference type="SUPFAM" id="SSF81799">
    <property type="entry name" value="Putative methyltransferase TM0872, insert domain"/>
    <property type="match status" value="1"/>
</dbReference>
<dbReference type="GO" id="GO:0051301">
    <property type="term" value="P:cell division"/>
    <property type="evidence" value="ECO:0007669"/>
    <property type="project" value="UniProtKB-KW"/>
</dbReference>
<evidence type="ECO:0000256" key="4">
    <source>
        <dbReference type="ARBA" id="ARBA00022603"/>
    </source>
</evidence>
<dbReference type="InterPro" id="IPR035644">
    <property type="entry name" value="MraZ_C"/>
</dbReference>
<dbReference type="InterPro" id="IPR038619">
    <property type="entry name" value="MraZ_sf"/>
</dbReference>
<evidence type="ECO:0000256" key="7">
    <source>
        <dbReference type="ARBA" id="ARBA00022737"/>
    </source>
</evidence>
<dbReference type="GO" id="GO:0005886">
    <property type="term" value="C:plasma membrane"/>
    <property type="evidence" value="ECO:0007669"/>
    <property type="project" value="UniProtKB-SubCell"/>
</dbReference>
<dbReference type="Gene3D" id="3.40.1550.20">
    <property type="entry name" value="Transcriptional regulator MraZ domain"/>
    <property type="match status" value="1"/>
</dbReference>
<evidence type="ECO:0000256" key="5">
    <source>
        <dbReference type="ARBA" id="ARBA00022679"/>
    </source>
</evidence>
<dbReference type="VEuPathDB" id="VectorBase:ACON2_030743"/>
<evidence type="ECO:0000256" key="9">
    <source>
        <dbReference type="ARBA" id="ARBA00023125"/>
    </source>
</evidence>
<accession>A0A8W7PD68</accession>
<keyword evidence="8" id="KW-0805">Transcription regulation</keyword>
<protein>
    <recommendedName>
        <fullName evidence="2">Transcriptional regulator MraZ</fullName>
    </recommendedName>
</protein>
<dbReference type="HAMAP" id="MF_01007">
    <property type="entry name" value="16SrRNA_methyltr_H"/>
    <property type="match status" value="1"/>
</dbReference>
<keyword evidence="7" id="KW-0677">Repeat</keyword>
<dbReference type="PROSITE" id="PS51740">
    <property type="entry name" value="SPOVT_ABRB"/>
    <property type="match status" value="2"/>
</dbReference>
<keyword evidence="3" id="KW-0963">Cytoplasm</keyword>
<dbReference type="SUPFAM" id="SSF53335">
    <property type="entry name" value="S-adenosyl-L-methionine-dependent methyltransferases"/>
    <property type="match status" value="1"/>
</dbReference>
<evidence type="ECO:0000256" key="11">
    <source>
        <dbReference type="SAM" id="Coils"/>
    </source>
</evidence>
<dbReference type="PANTHER" id="PTHR11265:SF0">
    <property type="entry name" value="12S RRNA N4-METHYLCYTIDINE METHYLTRANSFERASE"/>
    <property type="match status" value="1"/>
</dbReference>
<dbReference type="InterPro" id="IPR020603">
    <property type="entry name" value="MraZ_dom"/>
</dbReference>
<evidence type="ECO:0000256" key="8">
    <source>
        <dbReference type="ARBA" id="ARBA00023015"/>
    </source>
</evidence>
<dbReference type="Pfam" id="PF02381">
    <property type="entry name" value="MraZ"/>
    <property type="match status" value="2"/>
</dbReference>
<dbReference type="InterPro" id="IPR003444">
    <property type="entry name" value="MraZ"/>
</dbReference>
<evidence type="ECO:0000256" key="2">
    <source>
        <dbReference type="ARBA" id="ARBA00013860"/>
    </source>
</evidence>
<evidence type="ECO:0000313" key="13">
    <source>
        <dbReference type="EnsemblMetazoa" id="ACOM029782-PA.1"/>
    </source>
</evidence>
<feature type="coiled-coil region" evidence="11">
    <location>
        <begin position="446"/>
        <end position="473"/>
    </location>
</feature>
<evidence type="ECO:0000259" key="12">
    <source>
        <dbReference type="PROSITE" id="PS51740"/>
    </source>
</evidence>
<name>A0A8W7PD68_ANOCL</name>
<dbReference type="InterPro" id="IPR007159">
    <property type="entry name" value="SpoVT-AbrB_dom"/>
</dbReference>
<dbReference type="InterPro" id="IPR023397">
    <property type="entry name" value="SAM-dep_MeTrfase_MraW_recog"/>
</dbReference>
<dbReference type="GO" id="GO:0070475">
    <property type="term" value="P:rRNA base methylation"/>
    <property type="evidence" value="ECO:0007669"/>
    <property type="project" value="TreeGrafter"/>
</dbReference>
<keyword evidence="9" id="KW-0238">DNA-binding</keyword>
<dbReference type="Proteomes" id="UP000075882">
    <property type="component" value="Unassembled WGS sequence"/>
</dbReference>
<dbReference type="CDD" id="cd16320">
    <property type="entry name" value="MraZ_N"/>
    <property type="match status" value="1"/>
</dbReference>
<dbReference type="CDD" id="cd16321">
    <property type="entry name" value="MraZ_C"/>
    <property type="match status" value="1"/>
</dbReference>
<dbReference type="InterPro" id="IPR037914">
    <property type="entry name" value="SpoVT-AbrB_sf"/>
</dbReference>
<dbReference type="InterPro" id="IPR029063">
    <property type="entry name" value="SAM-dependent_MTases_sf"/>
</dbReference>
<evidence type="ECO:0000256" key="3">
    <source>
        <dbReference type="ARBA" id="ARBA00022490"/>
    </source>
</evidence>